<organism evidence="2 3">
    <name type="scientific">Pseudoneurospora amorphoporcata</name>
    <dbReference type="NCBI Taxonomy" id="241081"/>
    <lineage>
        <taxon>Eukaryota</taxon>
        <taxon>Fungi</taxon>
        <taxon>Dikarya</taxon>
        <taxon>Ascomycota</taxon>
        <taxon>Pezizomycotina</taxon>
        <taxon>Sordariomycetes</taxon>
        <taxon>Sordariomycetidae</taxon>
        <taxon>Sordariales</taxon>
        <taxon>Sordariaceae</taxon>
        <taxon>Pseudoneurospora</taxon>
    </lineage>
</organism>
<keyword evidence="3" id="KW-1185">Reference proteome</keyword>
<reference evidence="2" key="1">
    <citation type="journal article" date="2023" name="Mol. Phylogenet. Evol.">
        <title>Genome-scale phylogeny and comparative genomics of the fungal order Sordariales.</title>
        <authorList>
            <person name="Hensen N."/>
            <person name="Bonometti L."/>
            <person name="Westerberg I."/>
            <person name="Brannstrom I.O."/>
            <person name="Guillou S."/>
            <person name="Cros-Aarteil S."/>
            <person name="Calhoun S."/>
            <person name="Haridas S."/>
            <person name="Kuo A."/>
            <person name="Mondo S."/>
            <person name="Pangilinan J."/>
            <person name="Riley R."/>
            <person name="LaButti K."/>
            <person name="Andreopoulos B."/>
            <person name="Lipzen A."/>
            <person name="Chen C."/>
            <person name="Yan M."/>
            <person name="Daum C."/>
            <person name="Ng V."/>
            <person name="Clum A."/>
            <person name="Steindorff A."/>
            <person name="Ohm R.A."/>
            <person name="Martin F."/>
            <person name="Silar P."/>
            <person name="Natvig D.O."/>
            <person name="Lalanne C."/>
            <person name="Gautier V."/>
            <person name="Ament-Velasquez S.L."/>
            <person name="Kruys A."/>
            <person name="Hutchinson M.I."/>
            <person name="Powell A.J."/>
            <person name="Barry K."/>
            <person name="Miller A.N."/>
            <person name="Grigoriev I.V."/>
            <person name="Debuchy R."/>
            <person name="Gladieux P."/>
            <person name="Hiltunen Thoren M."/>
            <person name="Johannesson H."/>
        </authorList>
    </citation>
    <scope>NUCLEOTIDE SEQUENCE</scope>
    <source>
        <strain evidence="2">CBS 626.80</strain>
    </source>
</reference>
<feature type="compositionally biased region" description="Basic and acidic residues" evidence="1">
    <location>
        <begin position="176"/>
        <end position="192"/>
    </location>
</feature>
<sequence length="344" mass="37160">MQRAAVVASAVGARMLSEIEEGSLEEILSSLRTNFTTLSSSDFDDAANHNYDTTDPDHDVATTTTTTTSSSQPQKPVIAPTTTTSTTTTKTSIKPEPRNFPILFLNELVQRHFHATGSATLSITGRYHELLYLLVAALIVPPNCKTVAIVDFEGRFDTLRLLATRPFSSGSTDTRSGTDTRPLDPSDLDHVHILRPPRSTSVPLYAYLAAIEEYMLYAPHKSRGREWWGTITIGSSSNATTTSSMTTTTTTSSNNNPAAAAAVQVQAAQVQAQAQVAVTAGWQGWLRVDRAEVTTPPSFWNKSAEEARREREGRQETVEEGGWVASSSWGTFVFGSGKGGGRSG</sequence>
<comment type="caution">
    <text evidence="2">The sequence shown here is derived from an EMBL/GenBank/DDBJ whole genome shotgun (WGS) entry which is preliminary data.</text>
</comment>
<reference evidence="2" key="2">
    <citation type="submission" date="2023-06" db="EMBL/GenBank/DDBJ databases">
        <authorList>
            <consortium name="Lawrence Berkeley National Laboratory"/>
            <person name="Mondo S.J."/>
            <person name="Hensen N."/>
            <person name="Bonometti L."/>
            <person name="Westerberg I."/>
            <person name="Brannstrom I.O."/>
            <person name="Guillou S."/>
            <person name="Cros-Aarteil S."/>
            <person name="Calhoun S."/>
            <person name="Haridas S."/>
            <person name="Kuo A."/>
            <person name="Pangilinan J."/>
            <person name="Riley R."/>
            <person name="Labutti K."/>
            <person name="Andreopoulos B."/>
            <person name="Lipzen A."/>
            <person name="Chen C."/>
            <person name="Yanf M."/>
            <person name="Daum C."/>
            <person name="Ng V."/>
            <person name="Clum A."/>
            <person name="Steindorff A."/>
            <person name="Ohm R."/>
            <person name="Martin F."/>
            <person name="Silar P."/>
            <person name="Natvig D."/>
            <person name="Lalanne C."/>
            <person name="Gautier V."/>
            <person name="Ament-Velasquez S.L."/>
            <person name="Kruys A."/>
            <person name="Hutchinson M.I."/>
            <person name="Powell A.J."/>
            <person name="Barry K."/>
            <person name="Miller A.N."/>
            <person name="Grigoriev I.V."/>
            <person name="Debuchy R."/>
            <person name="Gladieux P."/>
            <person name="Thoren M.H."/>
            <person name="Johannesson H."/>
        </authorList>
    </citation>
    <scope>NUCLEOTIDE SEQUENCE</scope>
    <source>
        <strain evidence="2">CBS 626.80</strain>
    </source>
</reference>
<dbReference type="EMBL" id="MU859090">
    <property type="protein sequence ID" value="KAK3954417.1"/>
    <property type="molecule type" value="Genomic_DNA"/>
</dbReference>
<dbReference type="AlphaFoldDB" id="A0AAN6P2K9"/>
<feature type="region of interest" description="Disordered" evidence="1">
    <location>
        <begin position="167"/>
        <end position="192"/>
    </location>
</feature>
<proteinExistence type="predicted"/>
<feature type="region of interest" description="Disordered" evidence="1">
    <location>
        <begin position="47"/>
        <end position="93"/>
    </location>
</feature>
<evidence type="ECO:0000313" key="2">
    <source>
        <dbReference type="EMBL" id="KAK3954417.1"/>
    </source>
</evidence>
<feature type="compositionally biased region" description="Low complexity" evidence="1">
    <location>
        <begin position="81"/>
        <end position="92"/>
    </location>
</feature>
<gene>
    <name evidence="2" type="ORF">QBC32DRAFT_88530</name>
</gene>
<feature type="compositionally biased region" description="Basic and acidic residues" evidence="1">
    <location>
        <begin position="303"/>
        <end position="317"/>
    </location>
</feature>
<evidence type="ECO:0000313" key="3">
    <source>
        <dbReference type="Proteomes" id="UP001303222"/>
    </source>
</evidence>
<dbReference type="Proteomes" id="UP001303222">
    <property type="component" value="Unassembled WGS sequence"/>
</dbReference>
<protein>
    <submittedName>
        <fullName evidence="2">Uncharacterized protein</fullName>
    </submittedName>
</protein>
<name>A0AAN6P2K9_9PEZI</name>
<feature type="region of interest" description="Disordered" evidence="1">
    <location>
        <begin position="299"/>
        <end position="322"/>
    </location>
</feature>
<evidence type="ECO:0000256" key="1">
    <source>
        <dbReference type="SAM" id="MobiDB-lite"/>
    </source>
</evidence>
<accession>A0AAN6P2K9</accession>